<dbReference type="InterPro" id="IPR024432">
    <property type="entry name" value="Put_RecE_PDDEXK-like_dom"/>
</dbReference>
<dbReference type="EC" id="3.1.11.-" evidence="2"/>
<dbReference type="RefSeq" id="WP_115167509.1">
    <property type="nucleotide sequence ID" value="NZ_CP077319.1"/>
</dbReference>
<protein>
    <submittedName>
        <fullName evidence="2">Exodeoxyribonuclease 8</fullName>
        <ecNumber evidence="2">3.1.11.-</ecNumber>
    </submittedName>
</protein>
<dbReference type="Proteomes" id="UP000254208">
    <property type="component" value="Unassembled WGS sequence"/>
</dbReference>
<dbReference type="GeneID" id="93674946"/>
<reference evidence="2 3" key="1">
    <citation type="submission" date="2018-06" db="EMBL/GenBank/DDBJ databases">
        <authorList>
            <consortium name="Pathogen Informatics"/>
            <person name="Doyle S."/>
        </authorList>
    </citation>
    <scope>NUCLEOTIDE SEQUENCE [LARGE SCALE GENOMIC DNA]</scope>
    <source>
        <strain evidence="2 3">NCTC11801</strain>
    </source>
</reference>
<gene>
    <name evidence="2" type="primary">recE</name>
    <name evidence="2" type="ORF">NCTC11801_02962</name>
</gene>
<keyword evidence="2" id="KW-0378">Hydrolase</keyword>
<evidence type="ECO:0000259" key="1">
    <source>
        <dbReference type="Pfam" id="PF12684"/>
    </source>
</evidence>
<dbReference type="Gene3D" id="3.90.320.10">
    <property type="match status" value="1"/>
</dbReference>
<dbReference type="EMBL" id="UGTZ01000001">
    <property type="protein sequence ID" value="SUC31989.1"/>
    <property type="molecule type" value="Genomic_DNA"/>
</dbReference>
<feature type="domain" description="Putative exodeoxyribonuclease 8 PDDEXK-like" evidence="1">
    <location>
        <begin position="297"/>
        <end position="498"/>
    </location>
</feature>
<sequence length="534" mass="60142">MKYFKVTFVSQRSLHPAGHLVFETFIAAETKKEAKVFALDWLKENHAENCMYFKSPRLEDSDEQQYLASIAPDADSINKISEIDVYCALLVIFGIQDEYDDDEINDANDLLNTPDDEPEIYEKYLELRHDLDDVLAVNQPNLSMEAIKKLAVETFELGKSSTEPVNIPVKNEGICLDAADEHETSVRLVNNSPLNDDRAPEFEHVGAVNDAEPLAKVNTDLLGAFPPVNGKILNGKGMEITMLNDCLTTLKPNESLIVRWLENETYHAADGYSSTQIRLVHNDGLSALDWYKNAPRKEQKEGILSFGTAVHAAILEPDNFAKEYVCAPEVDLRTKEGKQELADFEEKVKADGLMVLKKDDFEMVELMRDSTLAYPLIADLLQTGEPELSIFYRTEGGLLLKIRPDWLGLFAGVPFILDVKTTDDVLDFGKSVDKFGYHMQAAFYRIIASYVFGLDIDFAFCAISKRLECGRYPVRLGLLDDEDAHEGVLQVQQVIETLETGDNSIPFTIFSRPWWAKQRDRKSREALDSFGGAL</sequence>
<organism evidence="2 3">
    <name type="scientific">Providencia rettgeri</name>
    <dbReference type="NCBI Taxonomy" id="587"/>
    <lineage>
        <taxon>Bacteria</taxon>
        <taxon>Pseudomonadati</taxon>
        <taxon>Pseudomonadota</taxon>
        <taxon>Gammaproteobacteria</taxon>
        <taxon>Enterobacterales</taxon>
        <taxon>Morganellaceae</taxon>
        <taxon>Providencia</taxon>
    </lineage>
</organism>
<proteinExistence type="predicted"/>
<evidence type="ECO:0000313" key="3">
    <source>
        <dbReference type="Proteomes" id="UP000254208"/>
    </source>
</evidence>
<dbReference type="Pfam" id="PF12684">
    <property type="entry name" value="DUF3799"/>
    <property type="match status" value="1"/>
</dbReference>
<dbReference type="GO" id="GO:0016787">
    <property type="term" value="F:hydrolase activity"/>
    <property type="evidence" value="ECO:0007669"/>
    <property type="project" value="UniProtKB-KW"/>
</dbReference>
<name>A0A379FTA3_PRORE</name>
<accession>A0A379FTA3</accession>
<evidence type="ECO:0000313" key="2">
    <source>
        <dbReference type="EMBL" id="SUC31989.1"/>
    </source>
</evidence>
<dbReference type="AlphaFoldDB" id="A0A379FTA3"/>
<dbReference type="InterPro" id="IPR011604">
    <property type="entry name" value="PDDEXK-like_dom_sf"/>
</dbReference>